<dbReference type="RefSeq" id="WP_326506021.1">
    <property type="nucleotide sequence ID" value="NZ_JAWIIV010000006.1"/>
</dbReference>
<comment type="caution">
    <text evidence="2">The sequence shown here is derived from an EMBL/GenBank/DDBJ whole genome shotgun (WGS) entry which is preliminary data.</text>
</comment>
<dbReference type="Proteomes" id="UP001352263">
    <property type="component" value="Unassembled WGS sequence"/>
</dbReference>
<evidence type="ECO:0000259" key="1">
    <source>
        <dbReference type="Pfam" id="PF00248"/>
    </source>
</evidence>
<dbReference type="PANTHER" id="PTHR43312:SF1">
    <property type="entry name" value="NADP-DEPENDENT OXIDOREDUCTASE DOMAIN-CONTAINING PROTEIN"/>
    <property type="match status" value="1"/>
</dbReference>
<organism evidence="2 3">
    <name type="scientific">Noviherbaspirillum album</name>
    <dbReference type="NCBI Taxonomy" id="3080276"/>
    <lineage>
        <taxon>Bacteria</taxon>
        <taxon>Pseudomonadati</taxon>
        <taxon>Pseudomonadota</taxon>
        <taxon>Betaproteobacteria</taxon>
        <taxon>Burkholderiales</taxon>
        <taxon>Oxalobacteraceae</taxon>
        <taxon>Noviherbaspirillum</taxon>
    </lineage>
</organism>
<dbReference type="CDD" id="cd19095">
    <property type="entry name" value="AKR_PA4992-like"/>
    <property type="match status" value="1"/>
</dbReference>
<dbReference type="InterPro" id="IPR053135">
    <property type="entry name" value="AKR2_Oxidoreductase"/>
</dbReference>
<proteinExistence type="predicted"/>
<feature type="domain" description="NADP-dependent oxidoreductase" evidence="1">
    <location>
        <begin position="54"/>
        <end position="292"/>
    </location>
</feature>
<dbReference type="InterPro" id="IPR036812">
    <property type="entry name" value="NAD(P)_OxRdtase_dom_sf"/>
</dbReference>
<name>A0ABU6J6M6_9BURK</name>
<dbReference type="InterPro" id="IPR020471">
    <property type="entry name" value="AKR"/>
</dbReference>
<evidence type="ECO:0000313" key="2">
    <source>
        <dbReference type="EMBL" id="MEC4719300.1"/>
    </source>
</evidence>
<dbReference type="Gene3D" id="3.20.20.100">
    <property type="entry name" value="NADP-dependent oxidoreductase domain"/>
    <property type="match status" value="1"/>
</dbReference>
<reference evidence="2 3" key="1">
    <citation type="submission" date="2023-10" db="EMBL/GenBank/DDBJ databases">
        <title>Noviherbaspirillum sp. CPCC 100848 genome assembly.</title>
        <authorList>
            <person name="Li X.Y."/>
            <person name="Fang X.M."/>
        </authorList>
    </citation>
    <scope>NUCLEOTIDE SEQUENCE [LARGE SCALE GENOMIC DNA]</scope>
    <source>
        <strain evidence="2 3">CPCC 100848</strain>
    </source>
</reference>
<gene>
    <name evidence="2" type="ORF">RY831_09080</name>
</gene>
<dbReference type="Pfam" id="PF00248">
    <property type="entry name" value="Aldo_ket_red"/>
    <property type="match status" value="1"/>
</dbReference>
<dbReference type="InterPro" id="IPR006311">
    <property type="entry name" value="TAT_signal"/>
</dbReference>
<dbReference type="InterPro" id="IPR023210">
    <property type="entry name" value="NADP_OxRdtase_dom"/>
</dbReference>
<protein>
    <submittedName>
        <fullName evidence="2">Aldo/keto reductase</fullName>
    </submittedName>
</protein>
<dbReference type="EMBL" id="JAWIIV010000006">
    <property type="protein sequence ID" value="MEC4719300.1"/>
    <property type="molecule type" value="Genomic_DNA"/>
</dbReference>
<evidence type="ECO:0000313" key="3">
    <source>
        <dbReference type="Proteomes" id="UP001352263"/>
    </source>
</evidence>
<sequence>MDFNRLSRRDAIRLIAAALGTAGTVGAQAVPAGPGGNAMLSRRIPSSGEMLPVIGLGTWQTFDVGNGSAERAPLEQVLAAFIEGGGKLIDSSPMYGRSEDVAGELAERMGLRNRLFIATKVWTQGKEAGKRQMEDSMRKLKADPIDLMQVHNLIDVERHLETLKEWKRTGRVRHIGVTHYTASGQQEIARVLERHAVDFVQINYSAGEREAEQRLLPLAAERGVAVIANRPFASGELLRRLKGKPLPAWAAEIDCVSWAQALLKYVVSNPAVHCAIPATANPVHVRDNVRAGYGRMPDATLRKRIVADAIA</sequence>
<dbReference type="PANTHER" id="PTHR43312">
    <property type="entry name" value="D-THREO-ALDOSE 1-DEHYDROGENASE"/>
    <property type="match status" value="1"/>
</dbReference>
<dbReference type="SUPFAM" id="SSF51430">
    <property type="entry name" value="NAD(P)-linked oxidoreductase"/>
    <property type="match status" value="1"/>
</dbReference>
<dbReference type="PRINTS" id="PR00069">
    <property type="entry name" value="ALDKETRDTASE"/>
</dbReference>
<accession>A0ABU6J6M6</accession>
<keyword evidence="3" id="KW-1185">Reference proteome</keyword>
<dbReference type="PROSITE" id="PS51318">
    <property type="entry name" value="TAT"/>
    <property type="match status" value="1"/>
</dbReference>